<keyword evidence="5" id="KW-0411">Iron-sulfur</keyword>
<protein>
    <submittedName>
        <fullName evidence="8">Molybdopterin-dependent oxidoreductase</fullName>
    </submittedName>
</protein>
<dbReference type="Gene3D" id="2.40.40.20">
    <property type="match status" value="1"/>
</dbReference>
<keyword evidence="9" id="KW-1185">Reference proteome</keyword>
<dbReference type="EMBL" id="BAAATD010000004">
    <property type="protein sequence ID" value="GAA2596343.1"/>
    <property type="molecule type" value="Genomic_DNA"/>
</dbReference>
<evidence type="ECO:0000256" key="2">
    <source>
        <dbReference type="ARBA" id="ARBA00022723"/>
    </source>
</evidence>
<evidence type="ECO:0000256" key="5">
    <source>
        <dbReference type="ARBA" id="ARBA00023014"/>
    </source>
</evidence>
<feature type="region of interest" description="Disordered" evidence="6">
    <location>
        <begin position="716"/>
        <end position="747"/>
    </location>
</feature>
<dbReference type="InterPro" id="IPR006656">
    <property type="entry name" value="Mopterin_OxRdtase"/>
</dbReference>
<dbReference type="SUPFAM" id="SSF50692">
    <property type="entry name" value="ADC-like"/>
    <property type="match status" value="1"/>
</dbReference>
<feature type="domain" description="4Fe-4S Mo/W bis-MGD-type" evidence="7">
    <location>
        <begin position="12"/>
        <end position="70"/>
    </location>
</feature>
<keyword evidence="4" id="KW-0408">Iron</keyword>
<dbReference type="InterPro" id="IPR006963">
    <property type="entry name" value="Mopterin_OxRdtase_4Fe-4S_dom"/>
</dbReference>
<dbReference type="PROSITE" id="PS51669">
    <property type="entry name" value="4FE4S_MOW_BIS_MGD"/>
    <property type="match status" value="1"/>
</dbReference>
<keyword evidence="1" id="KW-0004">4Fe-4S</keyword>
<organism evidence="8 9">
    <name type="scientific">Actinomadura fulvescens</name>
    <dbReference type="NCBI Taxonomy" id="46160"/>
    <lineage>
        <taxon>Bacteria</taxon>
        <taxon>Bacillati</taxon>
        <taxon>Actinomycetota</taxon>
        <taxon>Actinomycetes</taxon>
        <taxon>Streptosporangiales</taxon>
        <taxon>Thermomonosporaceae</taxon>
        <taxon>Actinomadura</taxon>
    </lineage>
</organism>
<accession>A0ABP6C2E4</accession>
<dbReference type="SMART" id="SM00926">
    <property type="entry name" value="Molybdop_Fe4S4"/>
    <property type="match status" value="1"/>
</dbReference>
<dbReference type="Proteomes" id="UP001501509">
    <property type="component" value="Unassembled WGS sequence"/>
</dbReference>
<dbReference type="InterPro" id="IPR006657">
    <property type="entry name" value="MoPterin_dinucl-bd_dom"/>
</dbReference>
<evidence type="ECO:0000256" key="3">
    <source>
        <dbReference type="ARBA" id="ARBA00023002"/>
    </source>
</evidence>
<evidence type="ECO:0000256" key="6">
    <source>
        <dbReference type="SAM" id="MobiDB-lite"/>
    </source>
</evidence>
<keyword evidence="2" id="KW-0479">Metal-binding</keyword>
<dbReference type="InterPro" id="IPR050123">
    <property type="entry name" value="Prok_molybdopt-oxidoreductase"/>
</dbReference>
<dbReference type="Pfam" id="PF01568">
    <property type="entry name" value="Molydop_binding"/>
    <property type="match status" value="1"/>
</dbReference>
<dbReference type="InterPro" id="IPR009010">
    <property type="entry name" value="Asp_de-COase-like_dom_sf"/>
</dbReference>
<proteinExistence type="predicted"/>
<evidence type="ECO:0000313" key="8">
    <source>
        <dbReference type="EMBL" id="GAA2596343.1"/>
    </source>
</evidence>
<gene>
    <name evidence="8" type="ORF">GCM10010411_32250</name>
</gene>
<sequence length="784" mass="84169">MTMTEHRTGPAGEWRPSACILCECNCGIEILVGPGGRSFDKIRGDKAHPASHGYTCNKALRLDHYQNGRSGRITRPLRRRADGTFEEIDWDTAIAEVAARFTEIEAAHGGKTIFYYGGGGQGNHLGGAYAPATMRAFGMRYRSSPLAQEKTGEFWVNARMLGLPNRADVEHCEVALFVGKNPYQSHGFPRARSVLKEIAKDSGRSMIVIDPVRTETAELADFHLQVRPGTDLYLLTALAAVVVQEGLVAADWLAEHADGVAEVTAVLDEVPVARYCEVADVDEGLVRAAARRLAGASSVAVLEDLGVQMNRDSTLVSYVEKLIWLLTGNLGKEGAQYVFSSMAPIGRDRGHPANEGPRSPVAGAKIIGGLVPCNVIAEEILTDHPDRYRAMLVESANPAHSLADSARMREALAALDLVVVIDVAMTETARLADYVLPAPTQYEKYEATFFNFDFPRNIFHLRHPVVDAPEGVLPEPEIHARLVEAAGALGEDDYAPLREAAAKGRQAFAEAFLGTLAERPGLMRLASVLLYRTLGPTLPNGAASAAALWALAHKCAQDNPAGVKRAGYGEGLDAGERLFDAIVTNPHGVVITDDEQDETWRRLGGRRIQLHVPELLSEVAGLAARPLPGPDAGSDWPFVLSAGERRAFTANTIIRDPTWRRRDPEGTLRMNVVDAERLGVVAGDRVRLTTRRGSAEVIVEPNDRMRPGHISLPNGFGLSVPGPDGGDGGGDGRGGGGGDGDGAPVVTGVAPNELTAAEDRDEFAGTPWHKYVPARVSLLSDVPA</sequence>
<dbReference type="PANTHER" id="PTHR43105:SF9">
    <property type="entry name" value="NADPH-FE(3+) OXIDOREDUCTASE SUBUNIT ALPHA"/>
    <property type="match status" value="1"/>
</dbReference>
<dbReference type="Pfam" id="PF00384">
    <property type="entry name" value="Molybdopterin"/>
    <property type="match status" value="1"/>
</dbReference>
<reference evidence="9" key="1">
    <citation type="journal article" date="2019" name="Int. J. Syst. Evol. Microbiol.">
        <title>The Global Catalogue of Microorganisms (GCM) 10K type strain sequencing project: providing services to taxonomists for standard genome sequencing and annotation.</title>
        <authorList>
            <consortium name="The Broad Institute Genomics Platform"/>
            <consortium name="The Broad Institute Genome Sequencing Center for Infectious Disease"/>
            <person name="Wu L."/>
            <person name="Ma J."/>
        </authorList>
    </citation>
    <scope>NUCLEOTIDE SEQUENCE [LARGE SCALE GENOMIC DNA]</scope>
    <source>
        <strain evidence="9">JCM 6833</strain>
    </source>
</reference>
<feature type="compositionally biased region" description="Gly residues" evidence="6">
    <location>
        <begin position="723"/>
        <end position="741"/>
    </location>
</feature>
<evidence type="ECO:0000259" key="7">
    <source>
        <dbReference type="PROSITE" id="PS51669"/>
    </source>
</evidence>
<dbReference type="Pfam" id="PF04879">
    <property type="entry name" value="Molybdop_Fe4S4"/>
    <property type="match status" value="1"/>
</dbReference>
<dbReference type="SUPFAM" id="SSF53706">
    <property type="entry name" value="Formate dehydrogenase/DMSO reductase, domains 1-3"/>
    <property type="match status" value="1"/>
</dbReference>
<dbReference type="Gene3D" id="3.40.50.740">
    <property type="match status" value="1"/>
</dbReference>
<evidence type="ECO:0000256" key="1">
    <source>
        <dbReference type="ARBA" id="ARBA00022485"/>
    </source>
</evidence>
<dbReference type="Gene3D" id="3.40.228.10">
    <property type="entry name" value="Dimethylsulfoxide Reductase, domain 2"/>
    <property type="match status" value="1"/>
</dbReference>
<keyword evidence="3" id="KW-0560">Oxidoreductase</keyword>
<dbReference type="RefSeq" id="WP_344541685.1">
    <property type="nucleotide sequence ID" value="NZ_BAAATD010000004.1"/>
</dbReference>
<evidence type="ECO:0000256" key="4">
    <source>
        <dbReference type="ARBA" id="ARBA00023004"/>
    </source>
</evidence>
<dbReference type="Gene3D" id="2.20.25.90">
    <property type="entry name" value="ADC-like domains"/>
    <property type="match status" value="1"/>
</dbReference>
<comment type="caution">
    <text evidence="8">The sequence shown here is derived from an EMBL/GenBank/DDBJ whole genome shotgun (WGS) entry which is preliminary data.</text>
</comment>
<name>A0ABP6C2E4_9ACTN</name>
<evidence type="ECO:0000313" key="9">
    <source>
        <dbReference type="Proteomes" id="UP001501509"/>
    </source>
</evidence>
<dbReference type="PANTHER" id="PTHR43105">
    <property type="entry name" value="RESPIRATORY NITRATE REDUCTASE"/>
    <property type="match status" value="1"/>
</dbReference>